<protein>
    <submittedName>
        <fullName evidence="8">Uncharacterized protein</fullName>
    </submittedName>
</protein>
<organism evidence="8">
    <name type="scientific">marine sediment metagenome</name>
    <dbReference type="NCBI Taxonomy" id="412755"/>
    <lineage>
        <taxon>unclassified sequences</taxon>
        <taxon>metagenomes</taxon>
        <taxon>ecological metagenomes</taxon>
    </lineage>
</organism>
<comment type="similarity">
    <text evidence="2">Belongs to the polysaccharide synthase family.</text>
</comment>
<dbReference type="GO" id="GO:0005886">
    <property type="term" value="C:plasma membrane"/>
    <property type="evidence" value="ECO:0007669"/>
    <property type="project" value="UniProtKB-SubCell"/>
</dbReference>
<keyword evidence="3" id="KW-1003">Cell membrane</keyword>
<gene>
    <name evidence="8" type="ORF">S01H4_00472</name>
</gene>
<proteinExistence type="inferred from homology"/>
<dbReference type="AlphaFoldDB" id="X0ZRU9"/>
<feature type="transmembrane region" description="Helical" evidence="7">
    <location>
        <begin position="130"/>
        <end position="151"/>
    </location>
</feature>
<keyword evidence="4 7" id="KW-0812">Transmembrane</keyword>
<dbReference type="Pfam" id="PF13440">
    <property type="entry name" value="Polysacc_synt_3"/>
    <property type="match status" value="1"/>
</dbReference>
<evidence type="ECO:0000256" key="3">
    <source>
        <dbReference type="ARBA" id="ARBA00022475"/>
    </source>
</evidence>
<feature type="transmembrane region" description="Helical" evidence="7">
    <location>
        <begin position="163"/>
        <end position="184"/>
    </location>
</feature>
<feature type="transmembrane region" description="Helical" evidence="7">
    <location>
        <begin position="66"/>
        <end position="85"/>
    </location>
</feature>
<evidence type="ECO:0000256" key="6">
    <source>
        <dbReference type="ARBA" id="ARBA00023136"/>
    </source>
</evidence>
<dbReference type="PANTHER" id="PTHR30250">
    <property type="entry name" value="PST FAMILY PREDICTED COLANIC ACID TRANSPORTER"/>
    <property type="match status" value="1"/>
</dbReference>
<dbReference type="EMBL" id="BART01000066">
    <property type="protein sequence ID" value="GAG63173.1"/>
    <property type="molecule type" value="Genomic_DNA"/>
</dbReference>
<keyword evidence="6 7" id="KW-0472">Membrane</keyword>
<evidence type="ECO:0000313" key="8">
    <source>
        <dbReference type="EMBL" id="GAG63173.1"/>
    </source>
</evidence>
<reference evidence="8" key="1">
    <citation type="journal article" date="2014" name="Front. Microbiol.">
        <title>High frequency of phylogenetically diverse reductive dehalogenase-homologous genes in deep subseafloor sedimentary metagenomes.</title>
        <authorList>
            <person name="Kawai M."/>
            <person name="Futagami T."/>
            <person name="Toyoda A."/>
            <person name="Takaki Y."/>
            <person name="Nishi S."/>
            <person name="Hori S."/>
            <person name="Arai W."/>
            <person name="Tsubouchi T."/>
            <person name="Morono Y."/>
            <person name="Uchiyama I."/>
            <person name="Ito T."/>
            <person name="Fujiyama A."/>
            <person name="Inagaki F."/>
            <person name="Takami H."/>
        </authorList>
    </citation>
    <scope>NUCLEOTIDE SEQUENCE</scope>
    <source>
        <strain evidence="8">Expedition CK06-06</strain>
    </source>
</reference>
<comment type="caution">
    <text evidence="8">The sequence shown here is derived from an EMBL/GenBank/DDBJ whole genome shotgun (WGS) entry which is preliminary data.</text>
</comment>
<evidence type="ECO:0000256" key="1">
    <source>
        <dbReference type="ARBA" id="ARBA00004651"/>
    </source>
</evidence>
<name>X0ZRU9_9ZZZZ</name>
<comment type="subcellular location">
    <subcellularLocation>
        <location evidence="1">Cell membrane</location>
        <topology evidence="1">Multi-pass membrane protein</topology>
    </subcellularLocation>
</comment>
<evidence type="ECO:0000256" key="5">
    <source>
        <dbReference type="ARBA" id="ARBA00022989"/>
    </source>
</evidence>
<evidence type="ECO:0000256" key="7">
    <source>
        <dbReference type="SAM" id="Phobius"/>
    </source>
</evidence>
<dbReference type="PANTHER" id="PTHR30250:SF10">
    <property type="entry name" value="LIPOPOLYSACCHARIDE BIOSYNTHESIS PROTEIN WZXC"/>
    <property type="match status" value="1"/>
</dbReference>
<keyword evidence="5 7" id="KW-1133">Transmembrane helix</keyword>
<dbReference type="InterPro" id="IPR050833">
    <property type="entry name" value="Poly_Biosynth_Transport"/>
</dbReference>
<accession>X0ZRU9</accession>
<feature type="transmembrane region" description="Helical" evidence="7">
    <location>
        <begin position="38"/>
        <end position="60"/>
    </location>
</feature>
<feature type="transmembrane region" description="Helical" evidence="7">
    <location>
        <begin position="190"/>
        <end position="211"/>
    </location>
</feature>
<evidence type="ECO:0000256" key="2">
    <source>
        <dbReference type="ARBA" id="ARBA00007430"/>
    </source>
</evidence>
<feature type="transmembrane region" description="Helical" evidence="7">
    <location>
        <begin position="106"/>
        <end position="124"/>
    </location>
</feature>
<evidence type="ECO:0000256" key="4">
    <source>
        <dbReference type="ARBA" id="ARBA00022692"/>
    </source>
</evidence>
<sequence length="231" mass="26846">MLSEQILIVIWQVGFPTFSHLQGDYVKLKQAYIMTSKLLLFIGIPLAGGLLILSRNFIHLFLTDRWLPILPIIQILCFDVIIKFISTPSEILFQAVGMPSINTKIYTFRLLILGLCIYPLSFYYGIIGIAFSIFLSSLFVLPFIGYMALKIMKCSFLEFIKPILLPLINTLLMVVGIFIIKKYIFIKIDFIKFFYLIFAGMIIYFMIAYLFDRYFNYGIYKLIKERIAALK</sequence>